<dbReference type="CDD" id="cd03499">
    <property type="entry name" value="SQR_TypeC_SdhC"/>
    <property type="match status" value="1"/>
</dbReference>
<dbReference type="InterPro" id="IPR034804">
    <property type="entry name" value="SQR/QFR_C/D"/>
</dbReference>
<comment type="subunit">
    <text evidence="12">Part of an enzyme complex containing four subunits: a flavoprotein, an iron-sulfur protein, plus two membrane-anchoring proteins, SdhC and SdhD. The complex can form homotrimers.</text>
</comment>
<comment type="cofactor">
    <cofactor evidence="1">
        <name>heme</name>
        <dbReference type="ChEBI" id="CHEBI:30413"/>
    </cofactor>
</comment>
<dbReference type="SUPFAM" id="SSF81343">
    <property type="entry name" value="Fumarate reductase respiratory complex transmembrane subunits"/>
    <property type="match status" value="1"/>
</dbReference>
<feature type="transmembrane region" description="Helical" evidence="13">
    <location>
        <begin position="105"/>
        <end position="125"/>
    </location>
</feature>
<keyword evidence="6" id="KW-0349">Heme</keyword>
<name>A0ABV8T0N0_9GAMM</name>
<evidence type="ECO:0000313" key="15">
    <source>
        <dbReference type="Proteomes" id="UP001595904"/>
    </source>
</evidence>
<evidence type="ECO:0000256" key="1">
    <source>
        <dbReference type="ARBA" id="ARBA00001971"/>
    </source>
</evidence>
<keyword evidence="7 13" id="KW-0812">Transmembrane</keyword>
<feature type="transmembrane region" description="Helical" evidence="13">
    <location>
        <begin position="67"/>
        <end position="84"/>
    </location>
</feature>
<keyword evidence="8" id="KW-0479">Metal-binding</keyword>
<evidence type="ECO:0000256" key="3">
    <source>
        <dbReference type="ARBA" id="ARBA00004141"/>
    </source>
</evidence>
<evidence type="ECO:0000256" key="10">
    <source>
        <dbReference type="ARBA" id="ARBA00023004"/>
    </source>
</evidence>
<sequence length="131" mass="14450">MSNPKLERPLSPFMNYRWQYTNTLSILHRVTGIALSVGLLLFVYWLVAAANGPEAYASAQAVFAHPLTIVLLVGFSFAFFYHLLNGVRHLVWDAGHGFEKSTARTSGWLVAIGAVVLTAMLWFLLVRGGAV</sequence>
<evidence type="ECO:0000256" key="7">
    <source>
        <dbReference type="ARBA" id="ARBA00022692"/>
    </source>
</evidence>
<keyword evidence="9 13" id="KW-1133">Transmembrane helix</keyword>
<gene>
    <name evidence="14" type="primary">sdhC</name>
    <name evidence="14" type="ORF">ACFPN2_23965</name>
</gene>
<dbReference type="Proteomes" id="UP001595904">
    <property type="component" value="Unassembled WGS sequence"/>
</dbReference>
<evidence type="ECO:0000256" key="13">
    <source>
        <dbReference type="SAM" id="Phobius"/>
    </source>
</evidence>
<evidence type="ECO:0000313" key="14">
    <source>
        <dbReference type="EMBL" id="MFC4312159.1"/>
    </source>
</evidence>
<dbReference type="InterPro" id="IPR018495">
    <property type="entry name" value="Succ_DH_cyt_bsu_CS"/>
</dbReference>
<keyword evidence="15" id="KW-1185">Reference proteome</keyword>
<dbReference type="Pfam" id="PF01127">
    <property type="entry name" value="Sdh_cyt"/>
    <property type="match status" value="1"/>
</dbReference>
<keyword evidence="10" id="KW-0408">Iron</keyword>
<dbReference type="RefSeq" id="WP_380601302.1">
    <property type="nucleotide sequence ID" value="NZ_JBHSDU010000014.1"/>
</dbReference>
<dbReference type="EMBL" id="JBHSDU010000014">
    <property type="protein sequence ID" value="MFC4312159.1"/>
    <property type="molecule type" value="Genomic_DNA"/>
</dbReference>
<protein>
    <recommendedName>
        <fullName evidence="5">Succinate dehydrogenase cytochrome b556 subunit</fullName>
    </recommendedName>
</protein>
<comment type="subcellular location">
    <subcellularLocation>
        <location evidence="3">Membrane</location>
        <topology evidence="3">Multi-pass membrane protein</topology>
    </subcellularLocation>
</comment>
<comment type="function">
    <text evidence="2">Membrane-anchoring subunit of succinate dehydrogenase (SDH).</text>
</comment>
<evidence type="ECO:0000256" key="8">
    <source>
        <dbReference type="ARBA" id="ARBA00022723"/>
    </source>
</evidence>
<dbReference type="NCBIfam" id="TIGR02970">
    <property type="entry name" value="succ_dehyd_cytB"/>
    <property type="match status" value="1"/>
</dbReference>
<keyword evidence="11 13" id="KW-0472">Membrane</keyword>
<dbReference type="PROSITE" id="PS01001">
    <property type="entry name" value="SDH_CYT_2"/>
    <property type="match status" value="1"/>
</dbReference>
<feature type="transmembrane region" description="Helical" evidence="13">
    <location>
        <begin position="26"/>
        <end position="47"/>
    </location>
</feature>
<dbReference type="PIRSF" id="PIRSF000178">
    <property type="entry name" value="SDH_cyt_b560"/>
    <property type="match status" value="1"/>
</dbReference>
<dbReference type="InterPro" id="IPR014314">
    <property type="entry name" value="Succ_DH_cytb556"/>
</dbReference>
<evidence type="ECO:0000256" key="9">
    <source>
        <dbReference type="ARBA" id="ARBA00022989"/>
    </source>
</evidence>
<evidence type="ECO:0000256" key="4">
    <source>
        <dbReference type="ARBA" id="ARBA00007244"/>
    </source>
</evidence>
<evidence type="ECO:0000256" key="12">
    <source>
        <dbReference type="ARBA" id="ARBA00025912"/>
    </source>
</evidence>
<dbReference type="PANTHER" id="PTHR10978:SF5">
    <property type="entry name" value="SUCCINATE DEHYDROGENASE CYTOCHROME B560 SUBUNIT, MITOCHONDRIAL"/>
    <property type="match status" value="1"/>
</dbReference>
<evidence type="ECO:0000256" key="5">
    <source>
        <dbReference type="ARBA" id="ARBA00020076"/>
    </source>
</evidence>
<comment type="similarity">
    <text evidence="4">Belongs to the cytochrome b560 family.</text>
</comment>
<dbReference type="InterPro" id="IPR000701">
    <property type="entry name" value="SuccDH_FuR_B_TM-su"/>
</dbReference>
<reference evidence="15" key="1">
    <citation type="journal article" date="2019" name="Int. J. Syst. Evol. Microbiol.">
        <title>The Global Catalogue of Microorganisms (GCM) 10K type strain sequencing project: providing services to taxonomists for standard genome sequencing and annotation.</title>
        <authorList>
            <consortium name="The Broad Institute Genomics Platform"/>
            <consortium name="The Broad Institute Genome Sequencing Center for Infectious Disease"/>
            <person name="Wu L."/>
            <person name="Ma J."/>
        </authorList>
    </citation>
    <scope>NUCLEOTIDE SEQUENCE [LARGE SCALE GENOMIC DNA]</scope>
    <source>
        <strain evidence="15">CGMCC 1.10759</strain>
    </source>
</reference>
<evidence type="ECO:0000256" key="11">
    <source>
        <dbReference type="ARBA" id="ARBA00023136"/>
    </source>
</evidence>
<comment type="caution">
    <text evidence="14">The sequence shown here is derived from an EMBL/GenBank/DDBJ whole genome shotgun (WGS) entry which is preliminary data.</text>
</comment>
<proteinExistence type="inferred from homology"/>
<dbReference type="PANTHER" id="PTHR10978">
    <property type="entry name" value="SUCCINATE DEHYDROGENASE CYTOCHROME B560 SUBUNIT"/>
    <property type="match status" value="1"/>
</dbReference>
<dbReference type="Gene3D" id="1.20.1300.10">
    <property type="entry name" value="Fumarate reductase/succinate dehydrogenase, transmembrane subunit"/>
    <property type="match status" value="1"/>
</dbReference>
<evidence type="ECO:0000256" key="2">
    <source>
        <dbReference type="ARBA" id="ARBA00004050"/>
    </source>
</evidence>
<organism evidence="14 15">
    <name type="scientific">Steroidobacter flavus</name>
    <dbReference type="NCBI Taxonomy" id="1842136"/>
    <lineage>
        <taxon>Bacteria</taxon>
        <taxon>Pseudomonadati</taxon>
        <taxon>Pseudomonadota</taxon>
        <taxon>Gammaproteobacteria</taxon>
        <taxon>Steroidobacterales</taxon>
        <taxon>Steroidobacteraceae</taxon>
        <taxon>Steroidobacter</taxon>
    </lineage>
</organism>
<accession>A0ABV8T0N0</accession>
<evidence type="ECO:0000256" key="6">
    <source>
        <dbReference type="ARBA" id="ARBA00022617"/>
    </source>
</evidence>